<proteinExistence type="predicted"/>
<evidence type="ECO:0000313" key="3">
    <source>
        <dbReference type="Proteomes" id="UP000198893"/>
    </source>
</evidence>
<dbReference type="Pfam" id="PF12697">
    <property type="entry name" value="Abhydrolase_6"/>
    <property type="match status" value="1"/>
</dbReference>
<feature type="domain" description="AB hydrolase-1" evidence="1">
    <location>
        <begin position="4"/>
        <end position="228"/>
    </location>
</feature>
<dbReference type="RefSeq" id="WP_093117443.1">
    <property type="nucleotide sequence ID" value="NZ_FODS01000008.1"/>
</dbReference>
<dbReference type="OrthoDB" id="9814966at2"/>
<dbReference type="PANTHER" id="PTHR37017">
    <property type="entry name" value="AB HYDROLASE-1 DOMAIN-CONTAINING PROTEIN-RELATED"/>
    <property type="match status" value="1"/>
</dbReference>
<keyword evidence="3" id="KW-1185">Reference proteome</keyword>
<dbReference type="InterPro" id="IPR000073">
    <property type="entry name" value="AB_hydrolase_1"/>
</dbReference>
<name>A0A1H8R7A9_9RHOB</name>
<protein>
    <submittedName>
        <fullName evidence="2">Pimeloyl-ACP methyl ester carboxylesterase</fullName>
    </submittedName>
</protein>
<dbReference type="Gene3D" id="3.40.50.1820">
    <property type="entry name" value="alpha/beta hydrolase"/>
    <property type="match status" value="1"/>
</dbReference>
<dbReference type="AlphaFoldDB" id="A0A1H8R7A9"/>
<dbReference type="PANTHER" id="PTHR37017:SF11">
    <property type="entry name" value="ESTERASE_LIPASE_THIOESTERASE DOMAIN-CONTAINING PROTEIN"/>
    <property type="match status" value="1"/>
</dbReference>
<accession>A0A1H8R7A9</accession>
<evidence type="ECO:0000259" key="1">
    <source>
        <dbReference type="Pfam" id="PF12697"/>
    </source>
</evidence>
<dbReference type="InterPro" id="IPR052897">
    <property type="entry name" value="Sec-Metab_Biosynth_Hydrolase"/>
</dbReference>
<evidence type="ECO:0000313" key="2">
    <source>
        <dbReference type="EMBL" id="SEO62226.1"/>
    </source>
</evidence>
<dbReference type="SUPFAM" id="SSF53474">
    <property type="entry name" value="alpha/beta-Hydrolases"/>
    <property type="match status" value="1"/>
</dbReference>
<sequence>MSEIVLVHGSCHGAWCWRDLVPRLEAMGHEVTAIDLPGHGADPTPPSDCTLEGCARAVADAIPEGAVVVAHSWGGYPATRAADLIPGRIGRLIYLCAYAPWDGYSLADMRRAAPRQPLMQAVMKAADGKSFMIDPEQTGDVFYHDCPPGTVAYANARLCPQAIGPQEEAITLGAGTAQVPKSYIRCTEDRTIPPEFQITMTESWPEKDVHEMHTGHSPFFADPDGLAALIDRISRASA</sequence>
<dbReference type="EMBL" id="FODS01000008">
    <property type="protein sequence ID" value="SEO62226.1"/>
    <property type="molecule type" value="Genomic_DNA"/>
</dbReference>
<dbReference type="STRING" id="569882.SAMN04490248_10822"/>
<gene>
    <name evidence="2" type="ORF">SAMN04490248_10822</name>
</gene>
<organism evidence="2 3">
    <name type="scientific">Salinihabitans flavidus</name>
    <dbReference type="NCBI Taxonomy" id="569882"/>
    <lineage>
        <taxon>Bacteria</taxon>
        <taxon>Pseudomonadati</taxon>
        <taxon>Pseudomonadota</taxon>
        <taxon>Alphaproteobacteria</taxon>
        <taxon>Rhodobacterales</taxon>
        <taxon>Roseobacteraceae</taxon>
        <taxon>Salinihabitans</taxon>
    </lineage>
</organism>
<reference evidence="2 3" key="1">
    <citation type="submission" date="2016-10" db="EMBL/GenBank/DDBJ databases">
        <authorList>
            <person name="de Groot N.N."/>
        </authorList>
    </citation>
    <scope>NUCLEOTIDE SEQUENCE [LARGE SCALE GENOMIC DNA]</scope>
    <source>
        <strain evidence="2 3">DSM 27842</strain>
    </source>
</reference>
<dbReference type="Proteomes" id="UP000198893">
    <property type="component" value="Unassembled WGS sequence"/>
</dbReference>
<dbReference type="InterPro" id="IPR029058">
    <property type="entry name" value="AB_hydrolase_fold"/>
</dbReference>